<comment type="similarity">
    <text evidence="1 6">Belongs to the glutaredoxin family.</text>
</comment>
<keyword evidence="3 6" id="KW-0249">Electron transport</keyword>
<dbReference type="GO" id="GO:0034599">
    <property type="term" value="P:cellular response to oxidative stress"/>
    <property type="evidence" value="ECO:0007669"/>
    <property type="project" value="TreeGrafter"/>
</dbReference>
<reference evidence="8 10" key="1">
    <citation type="submission" date="2016-05" db="EMBL/GenBank/DDBJ databases">
        <title>Genome sequence of Pseudomonas stutzeri 273 and identification of the exopolysaccharide biosynthesis locus.</title>
        <authorList>
            <person name="Wu S."/>
            <person name="Sun C."/>
        </authorList>
    </citation>
    <scope>NUCLEOTIDE SEQUENCE [LARGE SCALE GENOMIC DNA]</scope>
    <source>
        <strain evidence="8 10">273</strain>
    </source>
</reference>
<dbReference type="GO" id="GO:0005737">
    <property type="term" value="C:cytoplasm"/>
    <property type="evidence" value="ECO:0007669"/>
    <property type="project" value="TreeGrafter"/>
</dbReference>
<dbReference type="InterPro" id="IPR014025">
    <property type="entry name" value="Glutaredoxin_subgr"/>
</dbReference>
<evidence type="ECO:0000256" key="4">
    <source>
        <dbReference type="ARBA" id="ARBA00023157"/>
    </source>
</evidence>
<keyword evidence="4" id="KW-1015">Disulfide bond</keyword>
<reference evidence="9 11" key="2">
    <citation type="submission" date="2019-07" db="EMBL/GenBank/DDBJ databases">
        <title>Deep subsurface shale carbon reservoir microbial communities from Ohio and West Virginia, USA.</title>
        <authorList>
            <person name="Wrighton K."/>
        </authorList>
    </citation>
    <scope>NUCLEOTIDE SEQUENCE [LARGE SCALE GENOMIC DNA]</scope>
    <source>
        <strain evidence="9 11">NP_8Ht</strain>
    </source>
</reference>
<dbReference type="InterPro" id="IPR002109">
    <property type="entry name" value="Glutaredoxin"/>
</dbReference>
<dbReference type="PANTHER" id="PTHR45694">
    <property type="entry name" value="GLUTAREDOXIN 2"/>
    <property type="match status" value="1"/>
</dbReference>
<dbReference type="PANTHER" id="PTHR45694:SF18">
    <property type="entry name" value="GLUTAREDOXIN-1-RELATED"/>
    <property type="match status" value="1"/>
</dbReference>
<dbReference type="EMBL" id="VNHQ01000013">
    <property type="protein sequence ID" value="TYP63913.1"/>
    <property type="molecule type" value="Genomic_DNA"/>
</dbReference>
<dbReference type="PROSITE" id="PS51354">
    <property type="entry name" value="GLUTAREDOXIN_2"/>
    <property type="match status" value="1"/>
</dbReference>
<evidence type="ECO:0000256" key="6">
    <source>
        <dbReference type="RuleBase" id="RU364065"/>
    </source>
</evidence>
<dbReference type="CDD" id="cd03418">
    <property type="entry name" value="GRX_GRXb_1_3_like"/>
    <property type="match status" value="1"/>
</dbReference>
<dbReference type="InterPro" id="IPR011767">
    <property type="entry name" value="GLR_AS"/>
</dbReference>
<dbReference type="Proteomes" id="UP000077787">
    <property type="component" value="Chromosome"/>
</dbReference>
<dbReference type="InterPro" id="IPR011900">
    <property type="entry name" value="GRX_bact"/>
</dbReference>
<evidence type="ECO:0000313" key="8">
    <source>
        <dbReference type="EMBL" id="ANF24688.1"/>
    </source>
</evidence>
<evidence type="ECO:0000256" key="1">
    <source>
        <dbReference type="ARBA" id="ARBA00007787"/>
    </source>
</evidence>
<dbReference type="EMBL" id="CP015641">
    <property type="protein sequence ID" value="ANF24688.1"/>
    <property type="molecule type" value="Genomic_DNA"/>
</dbReference>
<dbReference type="Pfam" id="PF00462">
    <property type="entry name" value="Glutaredoxin"/>
    <property type="match status" value="1"/>
</dbReference>
<dbReference type="GO" id="GO:0015038">
    <property type="term" value="F:glutathione disulfide oxidoreductase activity"/>
    <property type="evidence" value="ECO:0007669"/>
    <property type="project" value="UniProtKB-UniRule"/>
</dbReference>
<dbReference type="FunFam" id="3.40.30.10:FF:000018">
    <property type="entry name" value="Glutaredoxin"/>
    <property type="match status" value="1"/>
</dbReference>
<proteinExistence type="inferred from homology"/>
<dbReference type="SUPFAM" id="SSF52833">
    <property type="entry name" value="Thioredoxin-like"/>
    <property type="match status" value="1"/>
</dbReference>
<evidence type="ECO:0000256" key="2">
    <source>
        <dbReference type="ARBA" id="ARBA00022448"/>
    </source>
</evidence>
<comment type="function">
    <text evidence="6">Has a glutathione-disulfide oxidoreductase activity in the presence of NADPH and glutathione reductase. Reduces low molecular weight disulfides and proteins.</text>
</comment>
<evidence type="ECO:0000313" key="11">
    <source>
        <dbReference type="Proteomes" id="UP000324282"/>
    </source>
</evidence>
<keyword evidence="2 6" id="KW-0813">Transport</keyword>
<dbReference type="GO" id="GO:0045454">
    <property type="term" value="P:cell redox homeostasis"/>
    <property type="evidence" value="ECO:0007669"/>
    <property type="project" value="InterPro"/>
</dbReference>
<gene>
    <name evidence="9" type="ORF">A9A72_123692</name>
    <name evidence="8" type="ORF">PS273GM_05750</name>
</gene>
<feature type="domain" description="Glutaredoxin" evidence="7">
    <location>
        <begin position="4"/>
        <end position="63"/>
    </location>
</feature>
<evidence type="ECO:0000256" key="5">
    <source>
        <dbReference type="ARBA" id="ARBA00023284"/>
    </source>
</evidence>
<dbReference type="OrthoDB" id="9814618at2"/>
<dbReference type="InterPro" id="IPR036249">
    <property type="entry name" value="Thioredoxin-like_sf"/>
</dbReference>
<dbReference type="RefSeq" id="WP_045423478.1">
    <property type="nucleotide sequence ID" value="NZ_CP015641.1"/>
</dbReference>
<evidence type="ECO:0000256" key="3">
    <source>
        <dbReference type="ARBA" id="ARBA00022982"/>
    </source>
</evidence>
<dbReference type="Proteomes" id="UP000324282">
    <property type="component" value="Unassembled WGS sequence"/>
</dbReference>
<name>A0A172WMJ6_STUST</name>
<keyword evidence="6" id="KW-0963">Cytoplasm</keyword>
<evidence type="ECO:0000313" key="10">
    <source>
        <dbReference type="Proteomes" id="UP000077787"/>
    </source>
</evidence>
<accession>A0A172WMJ6</accession>
<dbReference type="Gene3D" id="3.40.30.10">
    <property type="entry name" value="Glutaredoxin"/>
    <property type="match status" value="1"/>
</dbReference>
<dbReference type="PRINTS" id="PR00160">
    <property type="entry name" value="GLUTAREDOXIN"/>
</dbReference>
<organism evidence="8 10">
    <name type="scientific">Stutzerimonas stutzeri</name>
    <name type="common">Pseudomonas stutzeri</name>
    <dbReference type="NCBI Taxonomy" id="316"/>
    <lineage>
        <taxon>Bacteria</taxon>
        <taxon>Pseudomonadati</taxon>
        <taxon>Pseudomonadota</taxon>
        <taxon>Gammaproteobacteria</taxon>
        <taxon>Pseudomonadales</taxon>
        <taxon>Pseudomonadaceae</taxon>
        <taxon>Stutzerimonas</taxon>
    </lineage>
</organism>
<protein>
    <recommendedName>
        <fullName evidence="6">Glutaredoxin</fullName>
    </recommendedName>
</protein>
<keyword evidence="5 6" id="KW-0676">Redox-active center</keyword>
<evidence type="ECO:0000313" key="9">
    <source>
        <dbReference type="EMBL" id="TYP63913.1"/>
    </source>
</evidence>
<dbReference type="PROSITE" id="PS00195">
    <property type="entry name" value="GLUTAREDOXIN_1"/>
    <property type="match status" value="1"/>
</dbReference>
<dbReference type="AlphaFoldDB" id="A0A172WMJ6"/>
<sequence length="84" mass="9234">MSKVVMYTTAWCPFCIRAKSLLDRKGVSYEEIPVDGKPALRSEMAAKAGRTSVPQIWIGDEHVGGCDELHALERAGRLDAMLQA</sequence>
<dbReference type="NCBIfam" id="TIGR02181">
    <property type="entry name" value="GRX_bact"/>
    <property type="match status" value="1"/>
</dbReference>
<dbReference type="eggNOG" id="COG0695">
    <property type="taxonomic scope" value="Bacteria"/>
</dbReference>
<evidence type="ECO:0000259" key="7">
    <source>
        <dbReference type="Pfam" id="PF00462"/>
    </source>
</evidence>